<feature type="compositionally biased region" description="Polar residues" evidence="1">
    <location>
        <begin position="270"/>
        <end position="288"/>
    </location>
</feature>
<dbReference type="CDD" id="cd00590">
    <property type="entry name" value="RRM_SF"/>
    <property type="match status" value="1"/>
</dbReference>
<feature type="region of interest" description="Disordered" evidence="1">
    <location>
        <begin position="269"/>
        <end position="288"/>
    </location>
</feature>
<accession>A0A5J4X290</accession>
<dbReference type="InterPro" id="IPR036389">
    <property type="entry name" value="RNase_III_sf"/>
</dbReference>
<evidence type="ECO:0000313" key="3">
    <source>
        <dbReference type="EMBL" id="KAA6400856.1"/>
    </source>
</evidence>
<dbReference type="InterPro" id="IPR000504">
    <property type="entry name" value="RRM_dom"/>
</dbReference>
<gene>
    <name evidence="3" type="ORF">EZS28_003615</name>
</gene>
<dbReference type="AlphaFoldDB" id="A0A5J4X290"/>
<dbReference type="Proteomes" id="UP000324800">
    <property type="component" value="Unassembled WGS sequence"/>
</dbReference>
<dbReference type="SUPFAM" id="SSF69065">
    <property type="entry name" value="RNase III domain-like"/>
    <property type="match status" value="1"/>
</dbReference>
<dbReference type="SUPFAM" id="SSF54928">
    <property type="entry name" value="RNA-binding domain, RBD"/>
    <property type="match status" value="1"/>
</dbReference>
<proteinExistence type="predicted"/>
<dbReference type="InterPro" id="IPR012677">
    <property type="entry name" value="Nucleotide-bd_a/b_plait_sf"/>
</dbReference>
<dbReference type="InterPro" id="IPR035979">
    <property type="entry name" value="RBD_domain_sf"/>
</dbReference>
<dbReference type="Gene3D" id="3.30.70.330">
    <property type="match status" value="1"/>
</dbReference>
<sequence length="500" mass="57932">MAIVVFGLPENVSEEQLAALFSLYGKVNLSFKQGNSAIIVMSQVEAAALAQEDLNNKKQFGARINVGVNLAEYLRMLKPVELINCFRFGSPEFEVEEFHGDAVLEFRISLLILQRQPTLNEIERNEFRRICVKNRTLESIFNTFIQGTNLLNQAERNHISQLRWKMKADTIECIIGTLERKKNLIGRQVTADQALARNTLIMLLDEIYLLGQIRYRENRRQLWQKMNIRLQPPPVILEQRVEWNQQQKQQQQIRQRRSESPAPQIAIQYDGQNHRPNPKSGSQPPEISPQLNQQVQIQVIPKQNQQIPIFEVPQDNKPLPKQNQLLQIQPNIQPPPNPKSNRIANPKVAPRNQKPTKIEPLPPALVDKIDSTIKLSRNAQQNQDLIQRDQQIKNDRLKKSQNDSKIEQLRRKQAEIEQIKPRLLQRVRDIVYSSLDDKELLVKLQQAQIQGQNLDLDFVIDLITDIICDKFGNPELILQLSEDKKELMHIVTQIRVDMNI</sequence>
<dbReference type="InterPro" id="IPR000999">
    <property type="entry name" value="RNase_III_dom"/>
</dbReference>
<dbReference type="Pfam" id="PF00076">
    <property type="entry name" value="RRM_1"/>
    <property type="match status" value="1"/>
</dbReference>
<dbReference type="GO" id="GO:0003723">
    <property type="term" value="F:RNA binding"/>
    <property type="evidence" value="ECO:0007669"/>
    <property type="project" value="InterPro"/>
</dbReference>
<comment type="caution">
    <text evidence="3">The sequence shown here is derived from an EMBL/GenBank/DDBJ whole genome shotgun (WGS) entry which is preliminary data.</text>
</comment>
<protein>
    <recommendedName>
        <fullName evidence="2">RNase III domain-containing protein</fullName>
    </recommendedName>
</protein>
<feature type="region of interest" description="Disordered" evidence="1">
    <location>
        <begin position="329"/>
        <end position="361"/>
    </location>
</feature>
<reference evidence="3 4" key="1">
    <citation type="submission" date="2019-03" db="EMBL/GenBank/DDBJ databases">
        <title>Single cell metagenomics reveals metabolic interactions within the superorganism composed of flagellate Streblomastix strix and complex community of Bacteroidetes bacteria on its surface.</title>
        <authorList>
            <person name="Treitli S.C."/>
            <person name="Kolisko M."/>
            <person name="Husnik F."/>
            <person name="Keeling P."/>
            <person name="Hampl V."/>
        </authorList>
    </citation>
    <scope>NUCLEOTIDE SEQUENCE [LARGE SCALE GENOMIC DNA]</scope>
    <source>
        <strain evidence="3">ST1C</strain>
    </source>
</reference>
<dbReference type="GO" id="GO:0004525">
    <property type="term" value="F:ribonuclease III activity"/>
    <property type="evidence" value="ECO:0007669"/>
    <property type="project" value="InterPro"/>
</dbReference>
<dbReference type="GO" id="GO:0006396">
    <property type="term" value="P:RNA processing"/>
    <property type="evidence" value="ECO:0007669"/>
    <property type="project" value="InterPro"/>
</dbReference>
<dbReference type="Gene3D" id="1.10.1520.10">
    <property type="entry name" value="Ribonuclease III domain"/>
    <property type="match status" value="1"/>
</dbReference>
<dbReference type="EMBL" id="SNRW01000488">
    <property type="protein sequence ID" value="KAA6400856.1"/>
    <property type="molecule type" value="Genomic_DNA"/>
</dbReference>
<evidence type="ECO:0000259" key="2">
    <source>
        <dbReference type="PROSITE" id="PS50142"/>
    </source>
</evidence>
<dbReference type="SMART" id="SM00360">
    <property type="entry name" value="RRM"/>
    <property type="match status" value="1"/>
</dbReference>
<evidence type="ECO:0000256" key="1">
    <source>
        <dbReference type="SAM" id="MobiDB-lite"/>
    </source>
</evidence>
<dbReference type="PROSITE" id="PS50142">
    <property type="entry name" value="RNASE_3_2"/>
    <property type="match status" value="1"/>
</dbReference>
<organism evidence="3 4">
    <name type="scientific">Streblomastix strix</name>
    <dbReference type="NCBI Taxonomy" id="222440"/>
    <lineage>
        <taxon>Eukaryota</taxon>
        <taxon>Metamonada</taxon>
        <taxon>Preaxostyla</taxon>
        <taxon>Oxymonadida</taxon>
        <taxon>Streblomastigidae</taxon>
        <taxon>Streblomastix</taxon>
    </lineage>
</organism>
<name>A0A5J4X290_9EUKA</name>
<feature type="domain" description="RNase III" evidence="2">
    <location>
        <begin position="58"/>
        <end position="178"/>
    </location>
</feature>
<evidence type="ECO:0000313" key="4">
    <source>
        <dbReference type="Proteomes" id="UP000324800"/>
    </source>
</evidence>